<gene>
    <name evidence="1" type="ordered locus">Clole_2346</name>
</gene>
<keyword evidence="2" id="KW-1185">Reference proteome</keyword>
<sequence length="97" mass="11524">MRISKELWVEDGVKWTTWKKNQLVKRNKYKGSVYLVCSSPCDHWLFEVIEAKHLTKRYEACYVIGIMQTREGAIRYIASLIDNIYNKQIMSYEVLTT</sequence>
<evidence type="ECO:0000313" key="2">
    <source>
        <dbReference type="Proteomes" id="UP000008467"/>
    </source>
</evidence>
<dbReference type="EMBL" id="CP002582">
    <property type="protein sequence ID" value="ADZ84054.1"/>
    <property type="molecule type" value="Genomic_DNA"/>
</dbReference>
<dbReference type="Proteomes" id="UP000008467">
    <property type="component" value="Chromosome"/>
</dbReference>
<dbReference type="STRING" id="642492.Clole_2346"/>
<dbReference type="RefSeq" id="WP_013657348.1">
    <property type="nucleotide sequence ID" value="NC_015275.1"/>
</dbReference>
<dbReference type="HOGENOM" id="CLU_2341646_0_0_9"/>
<dbReference type="KEGG" id="cle:Clole_2346"/>
<accession>F2JST3</accession>
<proteinExistence type="predicted"/>
<organism evidence="1 2">
    <name type="scientific">Cellulosilyticum lentocellum (strain ATCC 49066 / DSM 5427 / NCIMB 11756 / RHM5)</name>
    <name type="common">Clostridium lentocellum</name>
    <dbReference type="NCBI Taxonomy" id="642492"/>
    <lineage>
        <taxon>Bacteria</taxon>
        <taxon>Bacillati</taxon>
        <taxon>Bacillota</taxon>
        <taxon>Clostridia</taxon>
        <taxon>Lachnospirales</taxon>
        <taxon>Cellulosilyticaceae</taxon>
        <taxon>Cellulosilyticum</taxon>
    </lineage>
</organism>
<protein>
    <submittedName>
        <fullName evidence="1">Uncharacterized protein</fullName>
    </submittedName>
</protein>
<reference evidence="1 2" key="1">
    <citation type="journal article" date="2011" name="J. Bacteriol.">
        <title>Complete genome sequence of the cellulose-degrading bacterium Cellulosilyticum lentocellum.</title>
        <authorList>
            <consortium name="US DOE Joint Genome Institute"/>
            <person name="Miller D.A."/>
            <person name="Suen G."/>
            <person name="Bruce D."/>
            <person name="Copeland A."/>
            <person name="Cheng J.F."/>
            <person name="Detter C."/>
            <person name="Goodwin L.A."/>
            <person name="Han C.S."/>
            <person name="Hauser L.J."/>
            <person name="Land M.L."/>
            <person name="Lapidus A."/>
            <person name="Lucas S."/>
            <person name="Meincke L."/>
            <person name="Pitluck S."/>
            <person name="Tapia R."/>
            <person name="Teshima H."/>
            <person name="Woyke T."/>
            <person name="Fox B.G."/>
            <person name="Angert E.R."/>
            <person name="Currie C.R."/>
        </authorList>
    </citation>
    <scope>NUCLEOTIDE SEQUENCE [LARGE SCALE GENOMIC DNA]</scope>
    <source>
        <strain evidence="2">ATCC 49066 / DSM 5427 / NCIMB 11756 / RHM5</strain>
    </source>
</reference>
<evidence type="ECO:0000313" key="1">
    <source>
        <dbReference type="EMBL" id="ADZ84054.1"/>
    </source>
</evidence>
<dbReference type="AlphaFoldDB" id="F2JST3"/>
<name>F2JST3_CELLD</name>